<protein>
    <recommendedName>
        <fullName evidence="3">SnoaL-like domain-containing protein</fullName>
    </recommendedName>
</protein>
<gene>
    <name evidence="1" type="ORF">RDB_LOCUS40619</name>
</gene>
<evidence type="ECO:0008006" key="3">
    <source>
        <dbReference type="Google" id="ProtNLM"/>
    </source>
</evidence>
<dbReference type="EMBL" id="CAJMWZ010002139">
    <property type="protein sequence ID" value="CAE6450146.1"/>
    <property type="molecule type" value="Genomic_DNA"/>
</dbReference>
<proteinExistence type="predicted"/>
<evidence type="ECO:0000313" key="2">
    <source>
        <dbReference type="Proteomes" id="UP000663850"/>
    </source>
</evidence>
<sequence length="157" mass="17511">MTLPAAQVSAPGLTEDQIQAELTWLEGFAHGSESLDWTKWEGFWAKDAFLQFGNLPRIQGKEAIASSHGLMFGAFEYLSHDWTRFSFDVPLGLIYQTCTVTYRVKGDPEKRDLRFPGLSVVHKKIGETQATGLEIYVDSSPVMSVVQEVLSRKAANN</sequence>
<dbReference type="Proteomes" id="UP000663850">
    <property type="component" value="Unassembled WGS sequence"/>
</dbReference>
<dbReference type="InterPro" id="IPR032710">
    <property type="entry name" value="NTF2-like_dom_sf"/>
</dbReference>
<evidence type="ECO:0000313" key="1">
    <source>
        <dbReference type="EMBL" id="CAE6450146.1"/>
    </source>
</evidence>
<dbReference type="Gene3D" id="3.10.450.50">
    <property type="match status" value="1"/>
</dbReference>
<reference evidence="1" key="1">
    <citation type="submission" date="2021-01" db="EMBL/GenBank/DDBJ databases">
        <authorList>
            <person name="Kaushik A."/>
        </authorList>
    </citation>
    <scope>NUCLEOTIDE SEQUENCE</scope>
    <source>
        <strain evidence="1">Type strain: AG8-Rh-89/</strain>
    </source>
</reference>
<organism evidence="1 2">
    <name type="scientific">Rhizoctonia solani</name>
    <dbReference type="NCBI Taxonomy" id="456999"/>
    <lineage>
        <taxon>Eukaryota</taxon>
        <taxon>Fungi</taxon>
        <taxon>Dikarya</taxon>
        <taxon>Basidiomycota</taxon>
        <taxon>Agaricomycotina</taxon>
        <taxon>Agaricomycetes</taxon>
        <taxon>Cantharellales</taxon>
        <taxon>Ceratobasidiaceae</taxon>
        <taxon>Rhizoctonia</taxon>
    </lineage>
</organism>
<dbReference type="SUPFAM" id="SSF54427">
    <property type="entry name" value="NTF2-like"/>
    <property type="match status" value="1"/>
</dbReference>
<comment type="caution">
    <text evidence="1">The sequence shown here is derived from an EMBL/GenBank/DDBJ whole genome shotgun (WGS) entry which is preliminary data.</text>
</comment>
<dbReference type="AlphaFoldDB" id="A0A8H3GFC7"/>
<accession>A0A8H3GFC7</accession>
<name>A0A8H3GFC7_9AGAM</name>